<gene>
    <name evidence="1" type="ORF">QX249_10950</name>
</gene>
<dbReference type="Proteomes" id="UP001253193">
    <property type="component" value="Unassembled WGS sequence"/>
</dbReference>
<sequence>MPKKIKVWYCTKVAANWLLLCKNKDEIIEETKALIEVCKNSKPTKRTHYTKLNEWIDQLSKFTTEKFYGYGFVNGDREANKDNYPVRYWCKLDSLIVDIIWSPHLKSETSNHHSSAYSRNEAYIAELQLILKIAENPESYDLTV</sequence>
<evidence type="ECO:0000313" key="1">
    <source>
        <dbReference type="EMBL" id="MDS1821180.1"/>
    </source>
</evidence>
<name>A0AAW8PZD7_VIBPH</name>
<reference evidence="1" key="1">
    <citation type="submission" date="2023-06" db="EMBL/GenBank/DDBJ databases">
        <title>Genomic Diversity of Vibrio spp. and Metagenomic Analysis of Pathogens in Florida Gulf Coastal Waters Following Hurricane Ian.</title>
        <authorList>
            <person name="Brumfield K.D."/>
        </authorList>
    </citation>
    <scope>NUCLEOTIDE SEQUENCE</scope>
    <source>
        <strain evidence="1">WBS2B-138</strain>
    </source>
</reference>
<dbReference type="RefSeq" id="WP_311020038.1">
    <property type="nucleotide sequence ID" value="NZ_JAUHGG010000003.1"/>
</dbReference>
<organism evidence="1 2">
    <name type="scientific">Vibrio parahaemolyticus</name>
    <dbReference type="NCBI Taxonomy" id="670"/>
    <lineage>
        <taxon>Bacteria</taxon>
        <taxon>Pseudomonadati</taxon>
        <taxon>Pseudomonadota</taxon>
        <taxon>Gammaproteobacteria</taxon>
        <taxon>Vibrionales</taxon>
        <taxon>Vibrionaceae</taxon>
        <taxon>Vibrio</taxon>
    </lineage>
</organism>
<proteinExistence type="predicted"/>
<dbReference type="AlphaFoldDB" id="A0AAW8PZD7"/>
<evidence type="ECO:0000313" key="2">
    <source>
        <dbReference type="Proteomes" id="UP001253193"/>
    </source>
</evidence>
<dbReference type="EMBL" id="JAUHGG010000003">
    <property type="protein sequence ID" value="MDS1821180.1"/>
    <property type="molecule type" value="Genomic_DNA"/>
</dbReference>
<protein>
    <submittedName>
        <fullName evidence="1">Uncharacterized protein</fullName>
    </submittedName>
</protein>
<comment type="caution">
    <text evidence="1">The sequence shown here is derived from an EMBL/GenBank/DDBJ whole genome shotgun (WGS) entry which is preliminary data.</text>
</comment>
<accession>A0AAW8PZD7</accession>